<dbReference type="CDD" id="cd04301">
    <property type="entry name" value="NAT_SF"/>
    <property type="match status" value="1"/>
</dbReference>
<gene>
    <name evidence="9 11" type="primary">ectA</name>
    <name evidence="11" type="ORF">ACFPXP_06895</name>
</gene>
<accession>A0ABW1IMR0</accession>
<dbReference type="InterPro" id="IPR016181">
    <property type="entry name" value="Acyl_CoA_acyltransferase"/>
</dbReference>
<evidence type="ECO:0000256" key="8">
    <source>
        <dbReference type="ARBA" id="ARBA00048924"/>
    </source>
</evidence>
<dbReference type="EMBL" id="JBHSQV010000036">
    <property type="protein sequence ID" value="MFC5986158.1"/>
    <property type="molecule type" value="Genomic_DNA"/>
</dbReference>
<evidence type="ECO:0000313" key="11">
    <source>
        <dbReference type="EMBL" id="MFC5986158.1"/>
    </source>
</evidence>
<sequence>MIGEIQIRQPSGADGSRIWKLVRETGVLDVNSAYCYMMLEKYFSDTCAVAQSGDELIGFVSAFIPPRQPDTLFIWQIAVDARARGEGIGTTLIEHLLERPTSSEVRYLEATISPSNSPSIGLFQRFSRQWKASITTSDGFLEDDFPNGNHEEETLYRIGPFQYQTDRKEILA</sequence>
<evidence type="ECO:0000256" key="9">
    <source>
        <dbReference type="RuleBase" id="RU365045"/>
    </source>
</evidence>
<dbReference type="GO" id="GO:0033816">
    <property type="term" value="F:diaminobutyrate acetyltransferase activity"/>
    <property type="evidence" value="ECO:0007669"/>
    <property type="project" value="UniProtKB-EC"/>
</dbReference>
<evidence type="ECO:0000259" key="10">
    <source>
        <dbReference type="PROSITE" id="PS51186"/>
    </source>
</evidence>
<evidence type="ECO:0000256" key="3">
    <source>
        <dbReference type="ARBA" id="ARBA00010712"/>
    </source>
</evidence>
<dbReference type="EC" id="2.3.1.178" evidence="4 9"/>
<comment type="function">
    <text evidence="1 9">Catalyzes the acetylation of L-2,4-diaminobutyrate (DABA) to gamma-N-acetyl-alpha,gamma-diaminobutyric acid (ADABA) with acetyl coenzyme A.</text>
</comment>
<keyword evidence="7 9" id="KW-0012">Acyltransferase</keyword>
<keyword evidence="12" id="KW-1185">Reference proteome</keyword>
<evidence type="ECO:0000256" key="7">
    <source>
        <dbReference type="ARBA" id="ARBA00023315"/>
    </source>
</evidence>
<comment type="catalytic activity">
    <reaction evidence="8 9">
        <text>L-2,4-diaminobutanoate + acetyl-CoA = (2S)-4-acetamido-2-aminobutanoate + CoA + H(+)</text>
        <dbReference type="Rhea" id="RHEA:16901"/>
        <dbReference type="ChEBI" id="CHEBI:15378"/>
        <dbReference type="ChEBI" id="CHEBI:57287"/>
        <dbReference type="ChEBI" id="CHEBI:57288"/>
        <dbReference type="ChEBI" id="CHEBI:58761"/>
        <dbReference type="ChEBI" id="CHEBI:58929"/>
        <dbReference type="EC" id="2.3.1.178"/>
    </reaction>
</comment>
<reference evidence="12" key="1">
    <citation type="journal article" date="2019" name="Int. J. Syst. Evol. Microbiol.">
        <title>The Global Catalogue of Microorganisms (GCM) 10K type strain sequencing project: providing services to taxonomists for standard genome sequencing and annotation.</title>
        <authorList>
            <consortium name="The Broad Institute Genomics Platform"/>
            <consortium name="The Broad Institute Genome Sequencing Center for Infectious Disease"/>
            <person name="Wu L."/>
            <person name="Ma J."/>
        </authorList>
    </citation>
    <scope>NUCLEOTIDE SEQUENCE [LARGE SCALE GENOMIC DNA]</scope>
    <source>
        <strain evidence="12">CCM 8749</strain>
    </source>
</reference>
<evidence type="ECO:0000256" key="5">
    <source>
        <dbReference type="ARBA" id="ARBA00017935"/>
    </source>
</evidence>
<dbReference type="NCBIfam" id="TIGR02406">
    <property type="entry name" value="ectoine_EctA"/>
    <property type="match status" value="1"/>
</dbReference>
<dbReference type="RefSeq" id="WP_379893491.1">
    <property type="nucleotide sequence ID" value="NZ_CBCSCT010000001.1"/>
</dbReference>
<comment type="caution">
    <text evidence="11">The sequence shown here is derived from an EMBL/GenBank/DDBJ whole genome shotgun (WGS) entry which is preliminary data.</text>
</comment>
<protein>
    <recommendedName>
        <fullName evidence="5 9">L-2,4-diaminobutyric acid acetyltransferase</fullName>
        <shortName evidence="9">DABA acetyltransferase</shortName>
        <ecNumber evidence="4 9">2.3.1.178</ecNumber>
    </recommendedName>
</protein>
<comment type="pathway">
    <text evidence="2 9">Amine and polyamine biosynthesis; ectoine biosynthesis; L-ectoine from L-aspartate 4-semialdehyde: step 2/3.</text>
</comment>
<evidence type="ECO:0000256" key="6">
    <source>
        <dbReference type="ARBA" id="ARBA00022679"/>
    </source>
</evidence>
<dbReference type="PROSITE" id="PS51186">
    <property type="entry name" value="GNAT"/>
    <property type="match status" value="1"/>
</dbReference>
<dbReference type="SUPFAM" id="SSF55729">
    <property type="entry name" value="Acyl-CoA N-acyltransferases (Nat)"/>
    <property type="match status" value="1"/>
</dbReference>
<dbReference type="Proteomes" id="UP001596250">
    <property type="component" value="Unassembled WGS sequence"/>
</dbReference>
<dbReference type="InterPro" id="IPR012772">
    <property type="entry name" value="Ectoine_EctA"/>
</dbReference>
<comment type="similarity">
    <text evidence="3 9">Belongs to the acetyltransferase family. EctA subfamily.</text>
</comment>
<evidence type="ECO:0000256" key="1">
    <source>
        <dbReference type="ARBA" id="ARBA00003741"/>
    </source>
</evidence>
<evidence type="ECO:0000313" key="12">
    <source>
        <dbReference type="Proteomes" id="UP001596250"/>
    </source>
</evidence>
<dbReference type="InterPro" id="IPR000182">
    <property type="entry name" value="GNAT_dom"/>
</dbReference>
<evidence type="ECO:0000256" key="4">
    <source>
        <dbReference type="ARBA" id="ARBA00012355"/>
    </source>
</evidence>
<feature type="domain" description="N-acetyltransferase" evidence="10">
    <location>
        <begin position="5"/>
        <end position="162"/>
    </location>
</feature>
<dbReference type="Pfam" id="PF00583">
    <property type="entry name" value="Acetyltransf_1"/>
    <property type="match status" value="1"/>
</dbReference>
<organism evidence="11 12">
    <name type="scientific">Marinicrinis lubricantis</name>
    <dbReference type="NCBI Taxonomy" id="2086470"/>
    <lineage>
        <taxon>Bacteria</taxon>
        <taxon>Bacillati</taxon>
        <taxon>Bacillota</taxon>
        <taxon>Bacilli</taxon>
        <taxon>Bacillales</taxon>
        <taxon>Paenibacillaceae</taxon>
    </lineage>
</organism>
<name>A0ABW1IMR0_9BACL</name>
<evidence type="ECO:0000256" key="2">
    <source>
        <dbReference type="ARBA" id="ARBA00004978"/>
    </source>
</evidence>
<keyword evidence="6 9" id="KW-0808">Transferase</keyword>
<dbReference type="Gene3D" id="3.40.630.30">
    <property type="match status" value="1"/>
</dbReference>
<proteinExistence type="inferred from homology"/>